<feature type="compositionally biased region" description="Low complexity" evidence="1">
    <location>
        <begin position="144"/>
        <end position="154"/>
    </location>
</feature>
<comment type="caution">
    <text evidence="2">The sequence shown here is derived from an EMBL/GenBank/DDBJ whole genome shotgun (WGS) entry which is preliminary data.</text>
</comment>
<evidence type="ECO:0000313" key="2">
    <source>
        <dbReference type="EMBL" id="MDT7041944.1"/>
    </source>
</evidence>
<sequence>MPLDTEDGAKALQLITSRYDAREWRKKIEKTLSLPQSGIEDDIQRKIFLHLKRALQAYKSRRADAPSWIVGGYATKEVIDRAKHRPDEIDPTFTTEQVAFLGVDPGADVDQVWWEDMLVKWFEGSEEELEELPPPNEEGEDAAEAATADSAPSESAKKSL</sequence>
<name>A0ABU3K692_9BACT</name>
<dbReference type="Proteomes" id="UP001250932">
    <property type="component" value="Unassembled WGS sequence"/>
</dbReference>
<gene>
    <name evidence="2" type="ORF">PPG34_06235</name>
</gene>
<evidence type="ECO:0000256" key="1">
    <source>
        <dbReference type="SAM" id="MobiDB-lite"/>
    </source>
</evidence>
<reference evidence="2 3" key="1">
    <citation type="journal article" date="2023" name="ISME J.">
        <title>Cultivation and genomic characterization of novel and ubiquitous marine nitrite-oxidizing bacteria from the Nitrospirales.</title>
        <authorList>
            <person name="Mueller A.J."/>
            <person name="Daebeler A."/>
            <person name="Herbold C.W."/>
            <person name="Kirkegaard R.H."/>
            <person name="Daims H."/>
        </authorList>
    </citation>
    <scope>NUCLEOTIDE SEQUENCE [LARGE SCALE GENOMIC DNA]</scope>
    <source>
        <strain evidence="2 3">EB</strain>
    </source>
</reference>
<dbReference type="EMBL" id="JAQOUE010000001">
    <property type="protein sequence ID" value="MDT7041944.1"/>
    <property type="molecule type" value="Genomic_DNA"/>
</dbReference>
<feature type="compositionally biased region" description="Acidic residues" evidence="1">
    <location>
        <begin position="125"/>
        <end position="143"/>
    </location>
</feature>
<proteinExistence type="predicted"/>
<organism evidence="2 3">
    <name type="scientific">Candidatus Nitronereus thalassa</name>
    <dbReference type="NCBI Taxonomy" id="3020898"/>
    <lineage>
        <taxon>Bacteria</taxon>
        <taxon>Pseudomonadati</taxon>
        <taxon>Nitrospirota</taxon>
        <taxon>Nitrospiria</taxon>
        <taxon>Nitrospirales</taxon>
        <taxon>Nitrospiraceae</taxon>
        <taxon>Candidatus Nitronereus</taxon>
    </lineage>
</organism>
<keyword evidence="3" id="KW-1185">Reference proteome</keyword>
<dbReference type="RefSeq" id="WP_313832289.1">
    <property type="nucleotide sequence ID" value="NZ_JAQOUE010000001.1"/>
</dbReference>
<accession>A0ABU3K692</accession>
<protein>
    <submittedName>
        <fullName evidence="2">Uncharacterized protein</fullName>
    </submittedName>
</protein>
<evidence type="ECO:0000313" key="3">
    <source>
        <dbReference type="Proteomes" id="UP001250932"/>
    </source>
</evidence>
<feature type="region of interest" description="Disordered" evidence="1">
    <location>
        <begin position="125"/>
        <end position="160"/>
    </location>
</feature>